<dbReference type="GO" id="GO:0050660">
    <property type="term" value="F:flavin adenine dinucleotide binding"/>
    <property type="evidence" value="ECO:0007669"/>
    <property type="project" value="InterPro"/>
</dbReference>
<dbReference type="GO" id="GO:0006231">
    <property type="term" value="P:dTMP biosynthetic process"/>
    <property type="evidence" value="ECO:0007669"/>
    <property type="project" value="InterPro"/>
</dbReference>
<dbReference type="GO" id="GO:0050797">
    <property type="term" value="F:thymidylate synthase (FAD) activity"/>
    <property type="evidence" value="ECO:0007669"/>
    <property type="project" value="InterPro"/>
</dbReference>
<dbReference type="Pfam" id="PF02511">
    <property type="entry name" value="Thy1"/>
    <property type="match status" value="2"/>
</dbReference>
<dbReference type="Proteomes" id="UP000233417">
    <property type="component" value="Unassembled WGS sequence"/>
</dbReference>
<dbReference type="InterPro" id="IPR036098">
    <property type="entry name" value="Thymidylate_synthase_ThyX_sf"/>
</dbReference>
<comment type="caution">
    <text evidence="1">The sequence shown here is derived from an EMBL/GenBank/DDBJ whole genome shotgun (WGS) entry which is preliminary data.</text>
</comment>
<dbReference type="Gene3D" id="3.30.1360.170">
    <property type="match status" value="2"/>
</dbReference>
<accession>A0A2N2F2V7</accession>
<dbReference type="PANTHER" id="PTHR34934">
    <property type="entry name" value="FLAVIN-DEPENDENT THYMIDYLATE SYNTHASE"/>
    <property type="match status" value="1"/>
</dbReference>
<dbReference type="GO" id="GO:0070402">
    <property type="term" value="F:NADPH binding"/>
    <property type="evidence" value="ECO:0007669"/>
    <property type="project" value="TreeGrafter"/>
</dbReference>
<dbReference type="PANTHER" id="PTHR34934:SF1">
    <property type="entry name" value="FLAVIN-DEPENDENT THYMIDYLATE SYNTHASE"/>
    <property type="match status" value="1"/>
</dbReference>
<sequence>MKGTFRKDLQIASVRSESVWNKFKVHTLLQNPSQKQPSINAYLGARYSRSSDSIVDIAKEIIENNTDAADRLEKIFHGYGHKSVGDMADLFVCIENIPMFTAMKIFYLNSVISGQERSTRYQNFESPEFVKIPKDLCKDTEIRKEYDRIMLKQMADYRNLLKKTKLVLKENFKINEENQSEVSAWKSRSFDVARYLLPYGLQTSLAAVMSARNWSELIAYFNANDSVVDNEVANLLMNLLGESNVEIRGYVREADGLIRHTDANCCRRNSTKSILQYLESKISQQKRYESNGCEIDSCKITYNTNPIEAMVTHYELLLNPLGSKDELEFDEQDEIALGEKIFENHDHHNLLGNIGQSGAIKIEGMATLGTLKDLNRHRSLERYMPIFHDNMNIDNELERDDKECFFLCNYLELKGFEKLRKEYEEALSETYKMIKNWRRVSKQFMSEEVSSEYTKYLLPHAHSTKYCFYGSFDDLQYTINLRVRRGGHIAYRVLVYKWLELLRELDPIWKPLLNNSEKPDAKSKSQFVDRS</sequence>
<gene>
    <name evidence="1" type="ORF">CVU76_00500</name>
</gene>
<dbReference type="AlphaFoldDB" id="A0A2N2F2V7"/>
<name>A0A2N2F2V7_9BACT</name>
<reference evidence="1 2" key="1">
    <citation type="journal article" date="2017" name="ISME J.">
        <title>Potential for microbial H2 and metal transformations associated with novel bacteria and archaea in deep terrestrial subsurface sediments.</title>
        <authorList>
            <person name="Hernsdorf A.W."/>
            <person name="Amano Y."/>
            <person name="Miyakawa K."/>
            <person name="Ise K."/>
            <person name="Suzuki Y."/>
            <person name="Anantharaman K."/>
            <person name="Probst A."/>
            <person name="Burstein D."/>
            <person name="Thomas B.C."/>
            <person name="Banfield J.F."/>
        </authorList>
    </citation>
    <scope>NUCLEOTIDE SEQUENCE [LARGE SCALE GENOMIC DNA]</scope>
    <source>
        <strain evidence="1">HGW-Dojkabacteria-1</strain>
    </source>
</reference>
<dbReference type="InterPro" id="IPR003669">
    <property type="entry name" value="Thymidylate_synthase_ThyX"/>
</dbReference>
<evidence type="ECO:0000313" key="1">
    <source>
        <dbReference type="EMBL" id="PKN02509.1"/>
    </source>
</evidence>
<organism evidence="1 2">
    <name type="scientific">Candidatus Dojkabacteria bacterium HGW-Dojkabacteria-1</name>
    <dbReference type="NCBI Taxonomy" id="2013761"/>
    <lineage>
        <taxon>Bacteria</taxon>
        <taxon>Candidatus Dojkabacteria</taxon>
    </lineage>
</organism>
<dbReference type="EMBL" id="PHAO01000001">
    <property type="protein sequence ID" value="PKN02509.1"/>
    <property type="molecule type" value="Genomic_DNA"/>
</dbReference>
<dbReference type="PROSITE" id="PS51331">
    <property type="entry name" value="THYX"/>
    <property type="match status" value="1"/>
</dbReference>
<evidence type="ECO:0000313" key="2">
    <source>
        <dbReference type="Proteomes" id="UP000233417"/>
    </source>
</evidence>
<protein>
    <recommendedName>
        <fullName evidence="3">Thymidylate synthase</fullName>
    </recommendedName>
</protein>
<evidence type="ECO:0008006" key="3">
    <source>
        <dbReference type="Google" id="ProtNLM"/>
    </source>
</evidence>
<proteinExistence type="predicted"/>
<dbReference type="GO" id="GO:0004799">
    <property type="term" value="F:thymidylate synthase activity"/>
    <property type="evidence" value="ECO:0007669"/>
    <property type="project" value="TreeGrafter"/>
</dbReference>
<dbReference type="SUPFAM" id="SSF69796">
    <property type="entry name" value="Thymidylate synthase-complementing protein Thy1"/>
    <property type="match status" value="2"/>
</dbReference>